<dbReference type="InterPro" id="IPR036736">
    <property type="entry name" value="ACP-like_sf"/>
</dbReference>
<evidence type="ECO:0000259" key="3">
    <source>
        <dbReference type="PROSITE" id="PS50075"/>
    </source>
</evidence>
<comment type="caution">
    <text evidence="4">The sequence shown here is derived from an EMBL/GenBank/DDBJ whole genome shotgun (WGS) entry which is preliminary data.</text>
</comment>
<organism evidence="4 5">
    <name type="scientific">Streptantibioticus ferralitis</name>
    <dbReference type="NCBI Taxonomy" id="236510"/>
    <lineage>
        <taxon>Bacteria</taxon>
        <taxon>Bacillati</taxon>
        <taxon>Actinomycetota</taxon>
        <taxon>Actinomycetes</taxon>
        <taxon>Kitasatosporales</taxon>
        <taxon>Streptomycetaceae</taxon>
        <taxon>Streptantibioticus</taxon>
    </lineage>
</organism>
<gene>
    <name evidence="4" type="ORF">P2L57_12405</name>
</gene>
<dbReference type="RefSeq" id="WP_275812745.1">
    <property type="nucleotide sequence ID" value="NZ_BAAANM010000004.1"/>
</dbReference>
<dbReference type="InterPro" id="IPR020806">
    <property type="entry name" value="PKS_PP-bd"/>
</dbReference>
<dbReference type="Proteomes" id="UP001220022">
    <property type="component" value="Unassembled WGS sequence"/>
</dbReference>
<dbReference type="PROSITE" id="PS50075">
    <property type="entry name" value="CARRIER"/>
    <property type="match status" value="1"/>
</dbReference>
<keyword evidence="2" id="KW-0597">Phosphoprotein</keyword>
<keyword evidence="5" id="KW-1185">Reference proteome</keyword>
<proteinExistence type="predicted"/>
<evidence type="ECO:0000256" key="2">
    <source>
        <dbReference type="ARBA" id="ARBA00022553"/>
    </source>
</evidence>
<feature type="domain" description="Carrier" evidence="3">
    <location>
        <begin position="4"/>
        <end position="82"/>
    </location>
</feature>
<name>A0ABT5YY85_9ACTN</name>
<dbReference type="Pfam" id="PF00550">
    <property type="entry name" value="PP-binding"/>
    <property type="match status" value="1"/>
</dbReference>
<accession>A0ABT5YY85</accession>
<dbReference type="EMBL" id="JARHTQ010000006">
    <property type="protein sequence ID" value="MDF2256505.1"/>
    <property type="molecule type" value="Genomic_DNA"/>
</dbReference>
<protein>
    <submittedName>
        <fullName evidence="4">Acyl carrier protein</fullName>
    </submittedName>
</protein>
<dbReference type="SUPFAM" id="SSF47336">
    <property type="entry name" value="ACP-like"/>
    <property type="match status" value="1"/>
</dbReference>
<evidence type="ECO:0000313" key="4">
    <source>
        <dbReference type="EMBL" id="MDF2256505.1"/>
    </source>
</evidence>
<dbReference type="InterPro" id="IPR009081">
    <property type="entry name" value="PP-bd_ACP"/>
</dbReference>
<evidence type="ECO:0000256" key="1">
    <source>
        <dbReference type="ARBA" id="ARBA00022450"/>
    </source>
</evidence>
<reference evidence="4 5" key="1">
    <citation type="submission" date="2023-03" db="EMBL/GenBank/DDBJ databases">
        <title>Draft genome sequence of type strain Streptomyces ferralitis JCM 14344.</title>
        <authorList>
            <person name="Klaysubun C."/>
            <person name="Duangmal K."/>
        </authorList>
    </citation>
    <scope>NUCLEOTIDE SEQUENCE [LARGE SCALE GENOMIC DNA]</scope>
    <source>
        <strain evidence="4 5">JCM 14344</strain>
    </source>
</reference>
<evidence type="ECO:0000313" key="5">
    <source>
        <dbReference type="Proteomes" id="UP001220022"/>
    </source>
</evidence>
<keyword evidence="1" id="KW-0596">Phosphopantetheine</keyword>
<dbReference type="Gene3D" id="1.10.1200.10">
    <property type="entry name" value="ACP-like"/>
    <property type="match status" value="1"/>
</dbReference>
<sequence>MRKAITTDDLRHILARCVGIEEDGELEGEILDQTFEALGYDSLALMETAAVLQREFGVVIPDDELFNTDTPRALLDRANRAVANAG</sequence>
<dbReference type="SMART" id="SM00823">
    <property type="entry name" value="PKS_PP"/>
    <property type="match status" value="1"/>
</dbReference>